<sequence length="553" mass="65491">MKIKSLIRHYLFILFFTILTLFVVGYRFGDGDQNSHIPFLLKTINSDYYPNNTFIELRNDHYSYFRALLTIPIKYQLITIENLFFVLFFLSLFLLFESYYQLLNIFVKNEKISLLSLIVFIIPVFSFTVFPTHENYLVDRFFAFPFLIFSIVLYLKSKYKYSLLLLGIIFNFHPLSATFVLVMFFISFMIDFFKKKLDLSKILNSIFIFMLFSLPVNLWKFRNSGLDLTIRWDWYNVVSKGVLWHVFHVFSINPPTIILTILGLGNTFVFVWLIKNSDIIPGLKRKLKSFFVAIYIILFAGIVTAEFLPVTTAIQFQLIRVGVFVPVLTYPFFIGYLYRQYCNNKISWRKFLNTLIITSISGCLLIPFVYFNNTFKKKFHLRNILIIINIFLVIIVMIIVNKFDIWKPGIFISPIKNSWYEVQIWAKNNTQINDIFITPADKWSHYLSDFLMFSQRSSVVTLGELFEIAFFPDYIDNWEERFEDVVPGAIAQFNGNFADNRIIVSNIYNKNTTDDFLRISHKYDAKYVIIEKPKRLDLPLVYENSDYLIYNLE</sequence>
<feature type="transmembrane region" description="Helical" evidence="1">
    <location>
        <begin position="162"/>
        <end position="190"/>
    </location>
</feature>
<name>A0A1F5YT51_9BACT</name>
<feature type="transmembrane region" description="Helical" evidence="1">
    <location>
        <begin position="287"/>
        <end position="308"/>
    </location>
</feature>
<feature type="transmembrane region" description="Helical" evidence="1">
    <location>
        <begin position="314"/>
        <end position="339"/>
    </location>
</feature>
<feature type="transmembrane region" description="Helical" evidence="1">
    <location>
        <begin position="83"/>
        <end position="100"/>
    </location>
</feature>
<feature type="transmembrane region" description="Helical" evidence="1">
    <location>
        <begin position="351"/>
        <end position="371"/>
    </location>
</feature>
<feature type="transmembrane region" description="Helical" evidence="1">
    <location>
        <begin position="256"/>
        <end position="275"/>
    </location>
</feature>
<evidence type="ECO:0000256" key="1">
    <source>
        <dbReference type="SAM" id="Phobius"/>
    </source>
</evidence>
<evidence type="ECO:0008006" key="4">
    <source>
        <dbReference type="Google" id="ProtNLM"/>
    </source>
</evidence>
<keyword evidence="1" id="KW-0472">Membrane</keyword>
<feature type="transmembrane region" description="Helical" evidence="1">
    <location>
        <begin position="383"/>
        <end position="400"/>
    </location>
</feature>
<evidence type="ECO:0000313" key="3">
    <source>
        <dbReference type="Proteomes" id="UP000176665"/>
    </source>
</evidence>
<proteinExistence type="predicted"/>
<feature type="transmembrane region" description="Helical" evidence="1">
    <location>
        <begin position="7"/>
        <end position="28"/>
    </location>
</feature>
<dbReference type="Proteomes" id="UP000176665">
    <property type="component" value="Unassembled WGS sequence"/>
</dbReference>
<protein>
    <recommendedName>
        <fullName evidence="4">Glycosyltransferase RgtA/B/C/D-like domain-containing protein</fullName>
    </recommendedName>
</protein>
<keyword evidence="1" id="KW-0812">Transmembrane</keyword>
<evidence type="ECO:0000313" key="2">
    <source>
        <dbReference type="EMBL" id="OGG03082.1"/>
    </source>
</evidence>
<gene>
    <name evidence="2" type="ORF">A2W14_05250</name>
</gene>
<keyword evidence="1" id="KW-1133">Transmembrane helix</keyword>
<dbReference type="STRING" id="1798371.A2W14_05250"/>
<organism evidence="2 3">
    <name type="scientific">Candidatus Gottesmanbacteria bacterium RBG_16_37_8</name>
    <dbReference type="NCBI Taxonomy" id="1798371"/>
    <lineage>
        <taxon>Bacteria</taxon>
        <taxon>Candidatus Gottesmaniibacteriota</taxon>
    </lineage>
</organism>
<feature type="transmembrane region" description="Helical" evidence="1">
    <location>
        <begin position="202"/>
        <end position="220"/>
    </location>
</feature>
<dbReference type="AlphaFoldDB" id="A0A1F5YT51"/>
<reference evidence="2 3" key="1">
    <citation type="journal article" date="2016" name="Nat. Commun.">
        <title>Thousands of microbial genomes shed light on interconnected biogeochemical processes in an aquifer system.</title>
        <authorList>
            <person name="Anantharaman K."/>
            <person name="Brown C.T."/>
            <person name="Hug L.A."/>
            <person name="Sharon I."/>
            <person name="Castelle C.J."/>
            <person name="Probst A.J."/>
            <person name="Thomas B.C."/>
            <person name="Singh A."/>
            <person name="Wilkins M.J."/>
            <person name="Karaoz U."/>
            <person name="Brodie E.L."/>
            <person name="Williams K.H."/>
            <person name="Hubbard S.S."/>
            <person name="Banfield J.F."/>
        </authorList>
    </citation>
    <scope>NUCLEOTIDE SEQUENCE [LARGE SCALE GENOMIC DNA]</scope>
</reference>
<dbReference type="EMBL" id="MFJA01000040">
    <property type="protein sequence ID" value="OGG03082.1"/>
    <property type="molecule type" value="Genomic_DNA"/>
</dbReference>
<feature type="transmembrane region" description="Helical" evidence="1">
    <location>
        <begin position="136"/>
        <end position="155"/>
    </location>
</feature>
<feature type="transmembrane region" description="Helical" evidence="1">
    <location>
        <begin position="112"/>
        <end position="130"/>
    </location>
</feature>
<accession>A0A1F5YT51</accession>
<comment type="caution">
    <text evidence="2">The sequence shown here is derived from an EMBL/GenBank/DDBJ whole genome shotgun (WGS) entry which is preliminary data.</text>
</comment>